<reference evidence="2" key="1">
    <citation type="submission" date="2018-05" db="EMBL/GenBank/DDBJ databases">
        <authorList>
            <person name="Lanie J.A."/>
            <person name="Ng W.-L."/>
            <person name="Kazmierczak K.M."/>
            <person name="Andrzejewski T.M."/>
            <person name="Davidsen T.M."/>
            <person name="Wayne K.J."/>
            <person name="Tettelin H."/>
            <person name="Glass J.I."/>
            <person name="Rusch D."/>
            <person name="Podicherti R."/>
            <person name="Tsui H.-C.T."/>
            <person name="Winkler M.E."/>
        </authorList>
    </citation>
    <scope>NUCLEOTIDE SEQUENCE</scope>
</reference>
<dbReference type="EMBL" id="UINC01001038">
    <property type="protein sequence ID" value="SUZ68365.1"/>
    <property type="molecule type" value="Genomic_DNA"/>
</dbReference>
<organism evidence="2">
    <name type="scientific">marine metagenome</name>
    <dbReference type="NCBI Taxonomy" id="408172"/>
    <lineage>
        <taxon>unclassified sequences</taxon>
        <taxon>metagenomes</taxon>
        <taxon>ecological metagenomes</taxon>
    </lineage>
</organism>
<feature type="compositionally biased region" description="Polar residues" evidence="1">
    <location>
        <begin position="18"/>
        <end position="35"/>
    </location>
</feature>
<name>A0A381PMY3_9ZZZZ</name>
<feature type="non-terminal residue" evidence="2">
    <location>
        <position position="1"/>
    </location>
</feature>
<evidence type="ECO:0000313" key="2">
    <source>
        <dbReference type="EMBL" id="SUZ68365.1"/>
    </source>
</evidence>
<proteinExistence type="predicted"/>
<protein>
    <submittedName>
        <fullName evidence="2">Uncharacterized protein</fullName>
    </submittedName>
</protein>
<sequence length="45" mass="4655">VGAAAVAAGLLLMRQQKQSQPKEAITEASSASGTISLDRMRELGL</sequence>
<evidence type="ECO:0000256" key="1">
    <source>
        <dbReference type="SAM" id="MobiDB-lite"/>
    </source>
</evidence>
<dbReference type="AlphaFoldDB" id="A0A381PMY3"/>
<feature type="region of interest" description="Disordered" evidence="1">
    <location>
        <begin position="18"/>
        <end position="45"/>
    </location>
</feature>
<accession>A0A381PMY3</accession>
<gene>
    <name evidence="2" type="ORF">METZ01_LOCUS21219</name>
</gene>